<keyword evidence="3" id="KW-0720">Serine protease</keyword>
<reference evidence="7" key="1">
    <citation type="submission" date="2020-11" db="EMBL/GenBank/DDBJ databases">
        <authorList>
            <person name="Tran Van P."/>
        </authorList>
    </citation>
    <scope>NUCLEOTIDE SEQUENCE</scope>
</reference>
<dbReference type="PANTHER" id="PTHR24276:SF98">
    <property type="entry name" value="FI18310P1-RELATED"/>
    <property type="match status" value="1"/>
</dbReference>
<evidence type="ECO:0000313" key="8">
    <source>
        <dbReference type="Proteomes" id="UP000728032"/>
    </source>
</evidence>
<dbReference type="Proteomes" id="UP000728032">
    <property type="component" value="Unassembled WGS sequence"/>
</dbReference>
<dbReference type="Gene3D" id="2.40.10.10">
    <property type="entry name" value="Trypsin-like serine proteases"/>
    <property type="match status" value="2"/>
</dbReference>
<evidence type="ECO:0000256" key="2">
    <source>
        <dbReference type="ARBA" id="ARBA00022801"/>
    </source>
</evidence>
<evidence type="ECO:0000256" key="4">
    <source>
        <dbReference type="ARBA" id="ARBA00023157"/>
    </source>
</evidence>
<gene>
    <name evidence="7" type="ORF">ONB1V03_LOCUS15981</name>
</gene>
<dbReference type="InterPro" id="IPR001254">
    <property type="entry name" value="Trypsin_dom"/>
</dbReference>
<feature type="signal peptide" evidence="5">
    <location>
        <begin position="1"/>
        <end position="18"/>
    </location>
</feature>
<feature type="chain" id="PRO_5035680699" description="Peptidase S1 domain-containing protein" evidence="5">
    <location>
        <begin position="19"/>
        <end position="138"/>
    </location>
</feature>
<feature type="non-terminal residue" evidence="7">
    <location>
        <position position="1"/>
    </location>
</feature>
<dbReference type="Pfam" id="PF00089">
    <property type="entry name" value="Trypsin"/>
    <property type="match status" value="1"/>
</dbReference>
<dbReference type="SUPFAM" id="SSF50494">
    <property type="entry name" value="Trypsin-like serine proteases"/>
    <property type="match status" value="1"/>
</dbReference>
<dbReference type="GO" id="GO:0006508">
    <property type="term" value="P:proteolysis"/>
    <property type="evidence" value="ECO:0007669"/>
    <property type="project" value="UniProtKB-KW"/>
</dbReference>
<keyword evidence="5" id="KW-0732">Signal</keyword>
<dbReference type="EMBL" id="CAJPVJ010017268">
    <property type="protein sequence ID" value="CAG2176547.1"/>
    <property type="molecule type" value="Genomic_DNA"/>
</dbReference>
<dbReference type="AlphaFoldDB" id="A0A7R9QUZ8"/>
<dbReference type="GO" id="GO:0004252">
    <property type="term" value="F:serine-type endopeptidase activity"/>
    <property type="evidence" value="ECO:0007669"/>
    <property type="project" value="InterPro"/>
</dbReference>
<keyword evidence="2" id="KW-0378">Hydrolase</keyword>
<evidence type="ECO:0000256" key="1">
    <source>
        <dbReference type="ARBA" id="ARBA00022670"/>
    </source>
</evidence>
<dbReference type="InterPro" id="IPR043504">
    <property type="entry name" value="Peptidase_S1_PA_chymotrypsin"/>
</dbReference>
<keyword evidence="8" id="KW-1185">Reference proteome</keyword>
<proteinExistence type="predicted"/>
<dbReference type="InterPro" id="IPR018114">
    <property type="entry name" value="TRYPSIN_HIS"/>
</dbReference>
<feature type="domain" description="Peptidase S1" evidence="6">
    <location>
        <begin position="34"/>
        <end position="138"/>
    </location>
</feature>
<dbReference type="InterPro" id="IPR050430">
    <property type="entry name" value="Peptidase_S1"/>
</dbReference>
<dbReference type="PANTHER" id="PTHR24276">
    <property type="entry name" value="POLYSERASE-RELATED"/>
    <property type="match status" value="1"/>
</dbReference>
<evidence type="ECO:0000256" key="5">
    <source>
        <dbReference type="SAM" id="SignalP"/>
    </source>
</evidence>
<sequence>MNTGAAIILVLCLTGVQCAKLDTKFAVHRVGGRIVGGVEATQTQGKHQGSLWASGWFGSQHICGCSLYGTQYAITAAHCTDGFTKADLSVKYGGLDRTALDNTVAIAEVRQHESYNTPTQFDNDYSVLKLADTIKLNP</sequence>
<dbReference type="PROSITE" id="PS00134">
    <property type="entry name" value="TRYPSIN_HIS"/>
    <property type="match status" value="1"/>
</dbReference>
<name>A0A7R9QUZ8_9ACAR</name>
<evidence type="ECO:0000259" key="6">
    <source>
        <dbReference type="PROSITE" id="PS50240"/>
    </source>
</evidence>
<keyword evidence="4" id="KW-1015">Disulfide bond</keyword>
<dbReference type="InterPro" id="IPR009003">
    <property type="entry name" value="Peptidase_S1_PA"/>
</dbReference>
<accession>A0A7R9QUZ8</accession>
<evidence type="ECO:0000313" key="7">
    <source>
        <dbReference type="EMBL" id="CAD7659385.1"/>
    </source>
</evidence>
<dbReference type="EMBL" id="OC932093">
    <property type="protein sequence ID" value="CAD7659385.1"/>
    <property type="molecule type" value="Genomic_DNA"/>
</dbReference>
<keyword evidence="1" id="KW-0645">Protease</keyword>
<dbReference type="PROSITE" id="PS50240">
    <property type="entry name" value="TRYPSIN_DOM"/>
    <property type="match status" value="1"/>
</dbReference>
<organism evidence="7">
    <name type="scientific">Oppiella nova</name>
    <dbReference type="NCBI Taxonomy" id="334625"/>
    <lineage>
        <taxon>Eukaryota</taxon>
        <taxon>Metazoa</taxon>
        <taxon>Ecdysozoa</taxon>
        <taxon>Arthropoda</taxon>
        <taxon>Chelicerata</taxon>
        <taxon>Arachnida</taxon>
        <taxon>Acari</taxon>
        <taxon>Acariformes</taxon>
        <taxon>Sarcoptiformes</taxon>
        <taxon>Oribatida</taxon>
        <taxon>Brachypylina</taxon>
        <taxon>Oppioidea</taxon>
        <taxon>Oppiidae</taxon>
        <taxon>Oppiella</taxon>
    </lineage>
</organism>
<evidence type="ECO:0000256" key="3">
    <source>
        <dbReference type="ARBA" id="ARBA00022825"/>
    </source>
</evidence>
<protein>
    <recommendedName>
        <fullName evidence="6">Peptidase S1 domain-containing protein</fullName>
    </recommendedName>
</protein>